<dbReference type="eggNOG" id="COG0320">
    <property type="taxonomic scope" value="Bacteria"/>
</dbReference>
<feature type="binding site" evidence="8">
    <location>
        <position position="47"/>
    </location>
    <ligand>
        <name>[4Fe-4S] cluster</name>
        <dbReference type="ChEBI" id="CHEBI:49883"/>
        <label>1</label>
    </ligand>
</feature>
<evidence type="ECO:0000256" key="4">
    <source>
        <dbReference type="ARBA" id="ARBA00022723"/>
    </source>
</evidence>
<dbReference type="UniPathway" id="UPA00538">
    <property type="reaction ID" value="UER00593"/>
</dbReference>
<feature type="binding site" evidence="8">
    <location>
        <position position="36"/>
    </location>
    <ligand>
        <name>[4Fe-4S] cluster</name>
        <dbReference type="ChEBI" id="CHEBI:49883"/>
        <label>1</label>
    </ligand>
</feature>
<keyword evidence="6 8" id="KW-0411">Iron-sulfur</keyword>
<proteinExistence type="inferred from homology"/>
<feature type="binding site" evidence="8">
    <location>
        <position position="66"/>
    </location>
    <ligand>
        <name>[4Fe-4S] cluster</name>
        <dbReference type="ChEBI" id="CHEBI:49883"/>
        <label>2</label>
        <note>4Fe-4S-S-AdoMet</note>
    </ligand>
</feature>
<comment type="pathway">
    <text evidence="8">Protein modification; protein lipoylation via endogenous pathway; protein N(6)-(lipoyl)lysine from octanoyl-[acyl-carrier-protein]: step 2/2.</text>
</comment>
<dbReference type="PROSITE" id="PS51918">
    <property type="entry name" value="RADICAL_SAM"/>
    <property type="match status" value="1"/>
</dbReference>
<evidence type="ECO:0000256" key="3">
    <source>
        <dbReference type="ARBA" id="ARBA00022691"/>
    </source>
</evidence>
<dbReference type="NCBIfam" id="TIGR00510">
    <property type="entry name" value="lipA"/>
    <property type="match status" value="1"/>
</dbReference>
<evidence type="ECO:0000256" key="9">
    <source>
        <dbReference type="SAM" id="MobiDB-lite"/>
    </source>
</evidence>
<dbReference type="InterPro" id="IPR006638">
    <property type="entry name" value="Elp3/MiaA/NifB-like_rSAM"/>
</dbReference>
<dbReference type="PANTHER" id="PTHR10949">
    <property type="entry name" value="LIPOYL SYNTHASE"/>
    <property type="match status" value="1"/>
</dbReference>
<dbReference type="InterPro" id="IPR003698">
    <property type="entry name" value="Lipoyl_synth"/>
</dbReference>
<comment type="function">
    <text evidence="8">Catalyzes the radical-mediated insertion of two sulfur atoms into the C-6 and C-8 positions of the octanoyl moiety bound to the lipoyl domains of lipoate-dependent enzymes, thereby converting the octanoylated domains into lipoylated derivatives.</text>
</comment>
<dbReference type="PATRIC" id="fig|706587.4.peg.4702"/>
<evidence type="ECO:0000313" key="11">
    <source>
        <dbReference type="EMBL" id="AFM26786.1"/>
    </source>
</evidence>
<dbReference type="InterPro" id="IPR058240">
    <property type="entry name" value="rSAM_sf"/>
</dbReference>
<dbReference type="SFLD" id="SFLDF00271">
    <property type="entry name" value="lipoyl_synthase"/>
    <property type="match status" value="1"/>
</dbReference>
<dbReference type="NCBIfam" id="NF004019">
    <property type="entry name" value="PRK05481.1"/>
    <property type="match status" value="1"/>
</dbReference>
<feature type="binding site" evidence="8">
    <location>
        <position position="62"/>
    </location>
    <ligand>
        <name>[4Fe-4S] cluster</name>
        <dbReference type="ChEBI" id="CHEBI:49883"/>
        <label>2</label>
        <note>4Fe-4S-S-AdoMet</note>
    </ligand>
</feature>
<dbReference type="Pfam" id="PF04055">
    <property type="entry name" value="Radical_SAM"/>
    <property type="match status" value="1"/>
</dbReference>
<evidence type="ECO:0000256" key="8">
    <source>
        <dbReference type="HAMAP-Rule" id="MF_00206"/>
    </source>
</evidence>
<keyword evidence="1 8" id="KW-0004">4Fe-4S</keyword>
<dbReference type="OrthoDB" id="9787898at2"/>
<dbReference type="GO" id="GO:0005737">
    <property type="term" value="C:cytoplasm"/>
    <property type="evidence" value="ECO:0007669"/>
    <property type="project" value="UniProtKB-SubCell"/>
</dbReference>
<dbReference type="SFLD" id="SFLDG01058">
    <property type="entry name" value="lipoyl_synthase_like"/>
    <property type="match status" value="1"/>
</dbReference>
<evidence type="ECO:0000256" key="2">
    <source>
        <dbReference type="ARBA" id="ARBA00022679"/>
    </source>
</evidence>
<evidence type="ECO:0000256" key="7">
    <source>
        <dbReference type="ARBA" id="ARBA00047326"/>
    </source>
</evidence>
<dbReference type="AlphaFoldDB" id="I4CB45"/>
<name>I4CB45_DESTA</name>
<evidence type="ECO:0000256" key="5">
    <source>
        <dbReference type="ARBA" id="ARBA00023004"/>
    </source>
</evidence>
<dbReference type="GO" id="GO:0009249">
    <property type="term" value="P:protein lipoylation"/>
    <property type="evidence" value="ECO:0007669"/>
    <property type="project" value="UniProtKB-UniRule"/>
</dbReference>
<dbReference type="EC" id="2.8.1.8" evidence="8"/>
<organism evidence="11 12">
    <name type="scientific">Desulfomonile tiedjei (strain ATCC 49306 / DSM 6799 / DCB-1)</name>
    <dbReference type="NCBI Taxonomy" id="706587"/>
    <lineage>
        <taxon>Bacteria</taxon>
        <taxon>Pseudomonadati</taxon>
        <taxon>Thermodesulfobacteriota</taxon>
        <taxon>Desulfomonilia</taxon>
        <taxon>Desulfomonilales</taxon>
        <taxon>Desulfomonilaceae</taxon>
        <taxon>Desulfomonile</taxon>
    </lineage>
</organism>
<feature type="binding site" evidence="8">
    <location>
        <position position="273"/>
    </location>
    <ligand>
        <name>[4Fe-4S] cluster</name>
        <dbReference type="ChEBI" id="CHEBI:49883"/>
        <label>1</label>
    </ligand>
</feature>
<dbReference type="PIRSF" id="PIRSF005963">
    <property type="entry name" value="Lipoyl_synth"/>
    <property type="match status" value="1"/>
</dbReference>
<dbReference type="SUPFAM" id="SSF102114">
    <property type="entry name" value="Radical SAM enzymes"/>
    <property type="match status" value="1"/>
</dbReference>
<dbReference type="STRING" id="706587.Desti_4149"/>
<dbReference type="PANTHER" id="PTHR10949:SF0">
    <property type="entry name" value="LIPOYL SYNTHASE, MITOCHONDRIAL"/>
    <property type="match status" value="1"/>
</dbReference>
<dbReference type="SFLD" id="SFLDS00029">
    <property type="entry name" value="Radical_SAM"/>
    <property type="match status" value="1"/>
</dbReference>
<dbReference type="Proteomes" id="UP000006055">
    <property type="component" value="Chromosome"/>
</dbReference>
<dbReference type="GO" id="GO:0016992">
    <property type="term" value="F:lipoate synthase activity"/>
    <property type="evidence" value="ECO:0007669"/>
    <property type="project" value="UniProtKB-UniRule"/>
</dbReference>
<keyword evidence="8" id="KW-0963">Cytoplasm</keyword>
<dbReference type="HOGENOM" id="CLU_033144_2_1_7"/>
<protein>
    <recommendedName>
        <fullName evidence="8">Lipoyl synthase</fullName>
        <ecNumber evidence="8">2.8.1.8</ecNumber>
    </recommendedName>
    <alternativeName>
        <fullName evidence="8">Lip-syn</fullName>
        <shortName evidence="8">LS</shortName>
    </alternativeName>
    <alternativeName>
        <fullName evidence="8">Lipoate synthase</fullName>
    </alternativeName>
    <alternativeName>
        <fullName evidence="8">Lipoic acid synthase</fullName>
    </alternativeName>
    <alternativeName>
        <fullName evidence="8">Sulfur insertion protein LipA</fullName>
    </alternativeName>
</protein>
<keyword evidence="5 8" id="KW-0408">Iron</keyword>
<dbReference type="NCBIfam" id="NF009544">
    <property type="entry name" value="PRK12928.1"/>
    <property type="match status" value="1"/>
</dbReference>
<evidence type="ECO:0000256" key="1">
    <source>
        <dbReference type="ARBA" id="ARBA00022485"/>
    </source>
</evidence>
<feature type="binding site" evidence="8">
    <location>
        <position position="41"/>
    </location>
    <ligand>
        <name>[4Fe-4S] cluster</name>
        <dbReference type="ChEBI" id="CHEBI:49883"/>
        <label>1</label>
    </ligand>
</feature>
<dbReference type="SMART" id="SM00729">
    <property type="entry name" value="Elp3"/>
    <property type="match status" value="1"/>
</dbReference>
<evidence type="ECO:0000259" key="10">
    <source>
        <dbReference type="PROSITE" id="PS51918"/>
    </source>
</evidence>
<dbReference type="HAMAP" id="MF_00206">
    <property type="entry name" value="Lipoyl_synth"/>
    <property type="match status" value="1"/>
</dbReference>
<gene>
    <name evidence="8" type="primary">lipA</name>
    <name evidence="11" type="ordered locus">Desti_4149</name>
</gene>
<dbReference type="Gene3D" id="3.20.20.70">
    <property type="entry name" value="Aldolase class I"/>
    <property type="match status" value="1"/>
</dbReference>
<evidence type="ECO:0000313" key="12">
    <source>
        <dbReference type="Proteomes" id="UP000006055"/>
    </source>
</evidence>
<comment type="similarity">
    <text evidence="8">Belongs to the radical SAM superfamily. Lipoyl synthase family.</text>
</comment>
<keyword evidence="2 8" id="KW-0808">Transferase</keyword>
<comment type="catalytic activity">
    <reaction evidence="7 8">
        <text>[[Fe-S] cluster scaffold protein carrying a second [4Fe-4S](2+) cluster] + N(6)-octanoyl-L-lysyl-[protein] + 2 oxidized [2Fe-2S]-[ferredoxin] + 2 S-adenosyl-L-methionine + 4 H(+) = [[Fe-S] cluster scaffold protein] + N(6)-[(R)-dihydrolipoyl]-L-lysyl-[protein] + 4 Fe(3+) + 2 hydrogen sulfide + 2 5'-deoxyadenosine + 2 L-methionine + 2 reduced [2Fe-2S]-[ferredoxin]</text>
        <dbReference type="Rhea" id="RHEA:16585"/>
        <dbReference type="Rhea" id="RHEA-COMP:9928"/>
        <dbReference type="Rhea" id="RHEA-COMP:10000"/>
        <dbReference type="Rhea" id="RHEA-COMP:10001"/>
        <dbReference type="Rhea" id="RHEA-COMP:10475"/>
        <dbReference type="Rhea" id="RHEA-COMP:14568"/>
        <dbReference type="Rhea" id="RHEA-COMP:14569"/>
        <dbReference type="ChEBI" id="CHEBI:15378"/>
        <dbReference type="ChEBI" id="CHEBI:17319"/>
        <dbReference type="ChEBI" id="CHEBI:29034"/>
        <dbReference type="ChEBI" id="CHEBI:29919"/>
        <dbReference type="ChEBI" id="CHEBI:33722"/>
        <dbReference type="ChEBI" id="CHEBI:33737"/>
        <dbReference type="ChEBI" id="CHEBI:33738"/>
        <dbReference type="ChEBI" id="CHEBI:57844"/>
        <dbReference type="ChEBI" id="CHEBI:59789"/>
        <dbReference type="ChEBI" id="CHEBI:78809"/>
        <dbReference type="ChEBI" id="CHEBI:83100"/>
        <dbReference type="EC" id="2.8.1.8"/>
    </reaction>
</comment>
<feature type="binding site" evidence="8">
    <location>
        <position position="69"/>
    </location>
    <ligand>
        <name>[4Fe-4S] cluster</name>
        <dbReference type="ChEBI" id="CHEBI:49883"/>
        <label>2</label>
        <note>4Fe-4S-S-AdoMet</note>
    </ligand>
</feature>
<reference evidence="12" key="1">
    <citation type="submission" date="2012-06" db="EMBL/GenBank/DDBJ databases">
        <title>Complete sequence of chromosome of Desulfomonile tiedjei DSM 6799.</title>
        <authorList>
            <person name="Lucas S."/>
            <person name="Copeland A."/>
            <person name="Lapidus A."/>
            <person name="Glavina del Rio T."/>
            <person name="Dalin E."/>
            <person name="Tice H."/>
            <person name="Bruce D."/>
            <person name="Goodwin L."/>
            <person name="Pitluck S."/>
            <person name="Peters L."/>
            <person name="Ovchinnikova G."/>
            <person name="Zeytun A."/>
            <person name="Lu M."/>
            <person name="Kyrpides N."/>
            <person name="Mavromatis K."/>
            <person name="Ivanova N."/>
            <person name="Brettin T."/>
            <person name="Detter J.C."/>
            <person name="Han C."/>
            <person name="Larimer F."/>
            <person name="Land M."/>
            <person name="Hauser L."/>
            <person name="Markowitz V."/>
            <person name="Cheng J.-F."/>
            <person name="Hugenholtz P."/>
            <person name="Woyke T."/>
            <person name="Wu D."/>
            <person name="Spring S."/>
            <person name="Schroeder M."/>
            <person name="Brambilla E."/>
            <person name="Klenk H.-P."/>
            <person name="Eisen J.A."/>
        </authorList>
    </citation>
    <scope>NUCLEOTIDE SEQUENCE [LARGE SCALE GENOMIC DNA]</scope>
    <source>
        <strain evidence="12">ATCC 49306 / DSM 6799 / DCB-1</strain>
    </source>
</reference>
<feature type="region of interest" description="Disordered" evidence="9">
    <location>
        <begin position="283"/>
        <end position="309"/>
    </location>
</feature>
<dbReference type="GO" id="GO:0051539">
    <property type="term" value="F:4 iron, 4 sulfur cluster binding"/>
    <property type="evidence" value="ECO:0007669"/>
    <property type="project" value="UniProtKB-UniRule"/>
</dbReference>
<dbReference type="InterPro" id="IPR013785">
    <property type="entry name" value="Aldolase_TIM"/>
</dbReference>
<dbReference type="CDD" id="cd01335">
    <property type="entry name" value="Radical_SAM"/>
    <property type="match status" value="1"/>
</dbReference>
<dbReference type="GO" id="GO:0046872">
    <property type="term" value="F:metal ion binding"/>
    <property type="evidence" value="ECO:0007669"/>
    <property type="project" value="UniProtKB-KW"/>
</dbReference>
<accession>I4CB45</accession>
<sequence>MSRSSLPPWIKRSFPRASATSSIHRQTYGKGLHTVCKEALCPNRGECEAQGTATFLILGDRCTRDCRFCAVRHGIPAEVNAEEPESVAASVAALGLRHAVITSVTRDDLGDGGAHVFSETIRAIKRTRPLVTVEVLIPDFQGDLQALETVIDARPDVINHNVETVPRLYPLVRIGASYERSLELLQRVAASGTVAKSGIMVGMGETGDEIESVIRDLVRVQCSILTIGQYLRPSPEHHPVAEYLRPEAFAELGVMALREGIREVVSGPLVRSSYKAAESLCSMMAPPTDDSPQPLPSRDNVAPENDREN</sequence>
<comment type="subcellular location">
    <subcellularLocation>
        <location evidence="8">Cytoplasm</location>
    </subcellularLocation>
</comment>
<evidence type="ECO:0000256" key="6">
    <source>
        <dbReference type="ARBA" id="ARBA00023014"/>
    </source>
</evidence>
<comment type="cofactor">
    <cofactor evidence="8">
        <name>[4Fe-4S] cluster</name>
        <dbReference type="ChEBI" id="CHEBI:49883"/>
    </cofactor>
    <text evidence="8">Binds 2 [4Fe-4S] clusters per subunit. One cluster is coordinated with 3 cysteines and an exchangeable S-adenosyl-L-methionine.</text>
</comment>
<keyword evidence="3 8" id="KW-0949">S-adenosyl-L-methionine</keyword>
<dbReference type="KEGG" id="dti:Desti_4149"/>
<keyword evidence="12" id="KW-1185">Reference proteome</keyword>
<dbReference type="EMBL" id="CP003360">
    <property type="protein sequence ID" value="AFM26786.1"/>
    <property type="molecule type" value="Genomic_DNA"/>
</dbReference>
<dbReference type="RefSeq" id="WP_014811909.1">
    <property type="nucleotide sequence ID" value="NC_018025.1"/>
</dbReference>
<feature type="domain" description="Radical SAM core" evidence="10">
    <location>
        <begin position="48"/>
        <end position="262"/>
    </location>
</feature>
<keyword evidence="4 8" id="KW-0479">Metal-binding</keyword>
<dbReference type="InterPro" id="IPR007197">
    <property type="entry name" value="rSAM"/>
</dbReference>